<gene>
    <name evidence="9" type="ORF">A0H81_10084</name>
</gene>
<dbReference type="OrthoDB" id="206201at2759"/>
<keyword evidence="10" id="KW-1185">Reference proteome</keyword>
<dbReference type="OMA" id="DHIERDS"/>
<dbReference type="PRINTS" id="PR00723">
    <property type="entry name" value="SUBTILISIN"/>
</dbReference>
<feature type="chain" id="PRO_5008888878" description="Peptidase S8/S53 domain-containing protein" evidence="7">
    <location>
        <begin position="21"/>
        <end position="447"/>
    </location>
</feature>
<dbReference type="SUPFAM" id="SSF54897">
    <property type="entry name" value="Protease propeptides/inhibitors"/>
    <property type="match status" value="1"/>
</dbReference>
<dbReference type="InterPro" id="IPR050131">
    <property type="entry name" value="Peptidase_S8_subtilisin-like"/>
</dbReference>
<dbReference type="InterPro" id="IPR023827">
    <property type="entry name" value="Peptidase_S8_Asp-AS"/>
</dbReference>
<sequence>MSSLLCISLLVVSLASSGYATPLSTHPYDILRERSAIAIAPLMVAEHPHGTVNNSYIVMLKGDIAPALMQNHMNFLQGVHEGYAGKFSEDTVHQIRRMPEVEGGDTEGCSLGSGKGDGVDVYVIDTGININHTEFEGRASWGKTIPQNDVDEDGNGHGTHCAGTIASRKYGVAKAAHVIAVKVLGSNGSGTMSDVVGGVVWAAQQASAKAALAKKEFLETGKTKHKGSVANMSLGGGKSKALDDTVNKAVDAGMHFAVAAGNDNRDACNNSPAAAEKAVTVGASTLGDDRAYFSNHGPCVDVFAPGLNILSTYIGSQTATTTMSGTSMASPHTAGMLAYLLSLYPSSTFNPSVTPDLVPPAMQLQPFTAPSLARMYSLAHESLPSWASTFLPSPQLVEEVIAPVPDGPKTLTPKQLKVALLALATEDALEPLPTGTPNLLIFNNATA</sequence>
<evidence type="ECO:0000256" key="6">
    <source>
        <dbReference type="RuleBase" id="RU003355"/>
    </source>
</evidence>
<evidence type="ECO:0000256" key="2">
    <source>
        <dbReference type="ARBA" id="ARBA00022670"/>
    </source>
</evidence>
<comment type="similarity">
    <text evidence="1 5 6">Belongs to the peptidase S8 family.</text>
</comment>
<dbReference type="PROSITE" id="PS51892">
    <property type="entry name" value="SUBTILASE"/>
    <property type="match status" value="1"/>
</dbReference>
<dbReference type="PROSITE" id="PS00136">
    <property type="entry name" value="SUBTILASE_ASP"/>
    <property type="match status" value="1"/>
</dbReference>
<dbReference type="InterPro" id="IPR023828">
    <property type="entry name" value="Peptidase_S8_Ser-AS"/>
</dbReference>
<name>A0A1C7M061_GRIFR</name>
<comment type="caution">
    <text evidence="9">The sequence shown here is derived from an EMBL/GenBank/DDBJ whole genome shotgun (WGS) entry which is preliminary data.</text>
</comment>
<feature type="signal peptide" evidence="7">
    <location>
        <begin position="1"/>
        <end position="20"/>
    </location>
</feature>
<keyword evidence="3 5" id="KW-0378">Hydrolase</keyword>
<evidence type="ECO:0000313" key="10">
    <source>
        <dbReference type="Proteomes" id="UP000092993"/>
    </source>
</evidence>
<evidence type="ECO:0000256" key="7">
    <source>
        <dbReference type="SAM" id="SignalP"/>
    </source>
</evidence>
<dbReference type="GO" id="GO:0004252">
    <property type="term" value="F:serine-type endopeptidase activity"/>
    <property type="evidence" value="ECO:0007669"/>
    <property type="project" value="UniProtKB-UniRule"/>
</dbReference>
<organism evidence="9 10">
    <name type="scientific">Grifola frondosa</name>
    <name type="common">Maitake</name>
    <name type="synonym">Polyporus frondosus</name>
    <dbReference type="NCBI Taxonomy" id="5627"/>
    <lineage>
        <taxon>Eukaryota</taxon>
        <taxon>Fungi</taxon>
        <taxon>Dikarya</taxon>
        <taxon>Basidiomycota</taxon>
        <taxon>Agaricomycotina</taxon>
        <taxon>Agaricomycetes</taxon>
        <taxon>Polyporales</taxon>
        <taxon>Grifolaceae</taxon>
        <taxon>Grifola</taxon>
    </lineage>
</organism>
<feature type="active site" description="Charge relay system" evidence="5">
    <location>
        <position position="327"/>
    </location>
</feature>
<dbReference type="EMBL" id="LUGG01000015">
    <property type="protein sequence ID" value="OBZ69847.1"/>
    <property type="molecule type" value="Genomic_DNA"/>
</dbReference>
<dbReference type="InterPro" id="IPR015500">
    <property type="entry name" value="Peptidase_S8_subtilisin-rel"/>
</dbReference>
<proteinExistence type="inferred from homology"/>
<reference evidence="9 10" key="1">
    <citation type="submission" date="2016-03" db="EMBL/GenBank/DDBJ databases">
        <title>Whole genome sequencing of Grifola frondosa 9006-11.</title>
        <authorList>
            <person name="Min B."/>
            <person name="Park H."/>
            <person name="Kim J.-G."/>
            <person name="Cho H."/>
            <person name="Oh Y.-L."/>
            <person name="Kong W.-S."/>
            <person name="Choi I.-G."/>
        </authorList>
    </citation>
    <scope>NUCLEOTIDE SEQUENCE [LARGE SCALE GENOMIC DNA]</scope>
    <source>
        <strain evidence="9 10">9006-11</strain>
    </source>
</reference>
<evidence type="ECO:0000256" key="1">
    <source>
        <dbReference type="ARBA" id="ARBA00011073"/>
    </source>
</evidence>
<keyword evidence="7" id="KW-0732">Signal</keyword>
<feature type="domain" description="Peptidase S8/S53" evidence="8">
    <location>
        <begin position="116"/>
        <end position="349"/>
    </location>
</feature>
<dbReference type="GO" id="GO:0006508">
    <property type="term" value="P:proteolysis"/>
    <property type="evidence" value="ECO:0007669"/>
    <property type="project" value="UniProtKB-KW"/>
</dbReference>
<protein>
    <recommendedName>
        <fullName evidence="8">Peptidase S8/S53 domain-containing protein</fullName>
    </recommendedName>
</protein>
<dbReference type="Proteomes" id="UP000092993">
    <property type="component" value="Unassembled WGS sequence"/>
</dbReference>
<evidence type="ECO:0000259" key="8">
    <source>
        <dbReference type="Pfam" id="PF00082"/>
    </source>
</evidence>
<dbReference type="STRING" id="5627.A0A1C7M061"/>
<evidence type="ECO:0000256" key="4">
    <source>
        <dbReference type="ARBA" id="ARBA00022825"/>
    </source>
</evidence>
<dbReference type="SMR" id="A0A1C7M061"/>
<dbReference type="PROSITE" id="PS00137">
    <property type="entry name" value="SUBTILASE_HIS"/>
    <property type="match status" value="1"/>
</dbReference>
<dbReference type="InterPro" id="IPR034193">
    <property type="entry name" value="PCSK9_ProteinaseK-like"/>
</dbReference>
<keyword evidence="4 5" id="KW-0720">Serine protease</keyword>
<dbReference type="InterPro" id="IPR022398">
    <property type="entry name" value="Peptidase_S8_His-AS"/>
</dbReference>
<feature type="active site" description="Charge relay system" evidence="5">
    <location>
        <position position="157"/>
    </location>
</feature>
<keyword evidence="2 5" id="KW-0645">Protease</keyword>
<evidence type="ECO:0000256" key="3">
    <source>
        <dbReference type="ARBA" id="ARBA00022801"/>
    </source>
</evidence>
<evidence type="ECO:0000256" key="5">
    <source>
        <dbReference type="PROSITE-ProRule" id="PRU01240"/>
    </source>
</evidence>
<dbReference type="PROSITE" id="PS00138">
    <property type="entry name" value="SUBTILASE_SER"/>
    <property type="match status" value="1"/>
</dbReference>
<dbReference type="InterPro" id="IPR036852">
    <property type="entry name" value="Peptidase_S8/S53_dom_sf"/>
</dbReference>
<dbReference type="GO" id="GO:0005615">
    <property type="term" value="C:extracellular space"/>
    <property type="evidence" value="ECO:0007669"/>
    <property type="project" value="TreeGrafter"/>
</dbReference>
<accession>A0A1C7M061</accession>
<feature type="active site" description="Charge relay system" evidence="5">
    <location>
        <position position="125"/>
    </location>
</feature>
<dbReference type="PANTHER" id="PTHR43806">
    <property type="entry name" value="PEPTIDASE S8"/>
    <property type="match status" value="1"/>
</dbReference>
<evidence type="ECO:0000313" key="9">
    <source>
        <dbReference type="EMBL" id="OBZ69847.1"/>
    </source>
</evidence>
<dbReference type="Gene3D" id="3.40.50.200">
    <property type="entry name" value="Peptidase S8/S53 domain"/>
    <property type="match status" value="1"/>
</dbReference>
<dbReference type="PANTHER" id="PTHR43806:SF11">
    <property type="entry name" value="CEREVISIN-RELATED"/>
    <property type="match status" value="1"/>
</dbReference>
<dbReference type="SUPFAM" id="SSF52743">
    <property type="entry name" value="Subtilisin-like"/>
    <property type="match status" value="1"/>
</dbReference>
<dbReference type="Pfam" id="PF00082">
    <property type="entry name" value="Peptidase_S8"/>
    <property type="match status" value="1"/>
</dbReference>
<dbReference type="InterPro" id="IPR000209">
    <property type="entry name" value="Peptidase_S8/S53_dom"/>
</dbReference>
<dbReference type="AlphaFoldDB" id="A0A1C7M061"/>
<dbReference type="CDD" id="cd04077">
    <property type="entry name" value="Peptidases_S8_PCSK9_ProteinaseK_like"/>
    <property type="match status" value="1"/>
</dbReference>